<evidence type="ECO:0000313" key="3">
    <source>
        <dbReference type="Proteomes" id="UP001549321"/>
    </source>
</evidence>
<keyword evidence="3" id="KW-1185">Reference proteome</keyword>
<proteinExistence type="predicted"/>
<gene>
    <name evidence="2" type="ORF">ABIE08_000163</name>
</gene>
<feature type="compositionally biased region" description="Acidic residues" evidence="1">
    <location>
        <begin position="1"/>
        <end position="14"/>
    </location>
</feature>
<dbReference type="RefSeq" id="WP_354548022.1">
    <property type="nucleotide sequence ID" value="NZ_JBEPSM010000001.1"/>
</dbReference>
<name>A0ABV2QTA4_9HYPH</name>
<reference evidence="2 3" key="1">
    <citation type="submission" date="2024-06" db="EMBL/GenBank/DDBJ databases">
        <title>Sorghum-associated microbial communities from plants grown in Nebraska, USA.</title>
        <authorList>
            <person name="Schachtman D."/>
        </authorList>
    </citation>
    <scope>NUCLEOTIDE SEQUENCE [LARGE SCALE GENOMIC DNA]</scope>
    <source>
        <strain evidence="2 3">3207</strain>
    </source>
</reference>
<sequence length="142" mass="15360">MALDFDEEISDAENDGNPASSLPSVRNVPLSPELPLTSHIGAHRGRNPGATLTLSYMNDRGPKLAWQVSGGERRTSVFDNYIIEIDDEAAGILIRSGRSFAFHALEGTFSALEGQVFMDAVAAERAVRKIRRNPPAPLARAS</sequence>
<accession>A0ABV2QTA4</accession>
<dbReference type="EMBL" id="JBEPSM010000001">
    <property type="protein sequence ID" value="MET4632250.1"/>
    <property type="molecule type" value="Genomic_DNA"/>
</dbReference>
<feature type="region of interest" description="Disordered" evidence="1">
    <location>
        <begin position="1"/>
        <end position="27"/>
    </location>
</feature>
<comment type="caution">
    <text evidence="2">The sequence shown here is derived from an EMBL/GenBank/DDBJ whole genome shotgun (WGS) entry which is preliminary data.</text>
</comment>
<evidence type="ECO:0000313" key="2">
    <source>
        <dbReference type="EMBL" id="MET4632250.1"/>
    </source>
</evidence>
<evidence type="ECO:0000256" key="1">
    <source>
        <dbReference type="SAM" id="MobiDB-lite"/>
    </source>
</evidence>
<organism evidence="2 3">
    <name type="scientific">Kaistia defluvii</name>
    <dbReference type="NCBI Taxonomy" id="410841"/>
    <lineage>
        <taxon>Bacteria</taxon>
        <taxon>Pseudomonadati</taxon>
        <taxon>Pseudomonadota</taxon>
        <taxon>Alphaproteobacteria</taxon>
        <taxon>Hyphomicrobiales</taxon>
        <taxon>Kaistiaceae</taxon>
        <taxon>Kaistia</taxon>
    </lineage>
</organism>
<dbReference type="Proteomes" id="UP001549321">
    <property type="component" value="Unassembled WGS sequence"/>
</dbReference>
<protein>
    <submittedName>
        <fullName evidence="2">Uncharacterized protein</fullName>
    </submittedName>
</protein>